<organism evidence="1">
    <name type="scientific">Candidatus Moduliflexus flocculans</name>
    <dbReference type="NCBI Taxonomy" id="1499966"/>
    <lineage>
        <taxon>Bacteria</taxon>
        <taxon>Candidatus Moduliflexota</taxon>
        <taxon>Candidatus Moduliflexia</taxon>
        <taxon>Candidatus Moduliflexales</taxon>
        <taxon>Candidatus Moduliflexaceae</taxon>
    </lineage>
</organism>
<proteinExistence type="predicted"/>
<name>A0A081BRR3_9BACT</name>
<keyword evidence="2" id="KW-1185">Reference proteome</keyword>
<accession>A0A081BRR3</accession>
<dbReference type="EMBL" id="DF820460">
    <property type="protein sequence ID" value="GAK54094.1"/>
    <property type="molecule type" value="Genomic_DNA"/>
</dbReference>
<evidence type="ECO:0000313" key="2">
    <source>
        <dbReference type="Proteomes" id="UP000030700"/>
    </source>
</evidence>
<dbReference type="AlphaFoldDB" id="A0A081BRR3"/>
<dbReference type="STRING" id="1499966.U14_05371"/>
<gene>
    <name evidence="1" type="ORF">U14_05371</name>
</gene>
<sequence length="57" mass="6539">MNAVKAFSDTNILIYAYSSTEIDKKTVAIELLQYPLTLSIQVINEFHWGMSRKFQVA</sequence>
<dbReference type="Proteomes" id="UP000030700">
    <property type="component" value="Unassembled WGS sequence"/>
</dbReference>
<protein>
    <submittedName>
        <fullName evidence="1">Predicted nucleic-acid-binding protein, contains PIN domain</fullName>
    </submittedName>
</protein>
<evidence type="ECO:0000313" key="1">
    <source>
        <dbReference type="EMBL" id="GAK54094.1"/>
    </source>
</evidence>
<dbReference type="HOGENOM" id="CLU_2987318_0_0_0"/>
<reference evidence="1" key="1">
    <citation type="journal article" date="2015" name="PeerJ">
        <title>First genomic representation of candidate bacterial phylum KSB3 points to enhanced environmental sensing as a trigger of wastewater bulking.</title>
        <authorList>
            <person name="Sekiguchi Y."/>
            <person name="Ohashi A."/>
            <person name="Parks D.H."/>
            <person name="Yamauchi T."/>
            <person name="Tyson G.W."/>
            <person name="Hugenholtz P."/>
        </authorList>
    </citation>
    <scope>NUCLEOTIDE SEQUENCE [LARGE SCALE GENOMIC DNA]</scope>
</reference>